<evidence type="ECO:0000256" key="4">
    <source>
        <dbReference type="ARBA" id="ARBA00022964"/>
    </source>
</evidence>
<dbReference type="GO" id="GO:0016705">
    <property type="term" value="F:oxidoreductase activity, acting on paired donors, with incorporation or reduction of molecular oxygen"/>
    <property type="evidence" value="ECO:0007669"/>
    <property type="project" value="InterPro"/>
</dbReference>
<reference evidence="9 10" key="1">
    <citation type="submission" date="2018-07" db="EMBL/GenBank/DDBJ databases">
        <title>Genomic Encyclopedia of Type Strains, Phase IV (KMG-IV): sequencing the most valuable type-strain genomes for metagenomic binning, comparative biology and taxonomic classification.</title>
        <authorList>
            <person name="Goeker M."/>
        </authorList>
    </citation>
    <scope>NUCLEOTIDE SEQUENCE [LARGE SCALE GENOMIC DNA]</scope>
    <source>
        <strain evidence="9 10">DSM 14364</strain>
    </source>
</reference>
<evidence type="ECO:0000259" key="8">
    <source>
        <dbReference type="PROSITE" id="PS51471"/>
    </source>
</evidence>
<dbReference type="InterPro" id="IPR000866">
    <property type="entry name" value="AhpC/TSA"/>
</dbReference>
<dbReference type="SUPFAM" id="SSF51197">
    <property type="entry name" value="Clavaminate synthase-like"/>
    <property type="match status" value="1"/>
</dbReference>
<evidence type="ECO:0000256" key="5">
    <source>
        <dbReference type="ARBA" id="ARBA00023002"/>
    </source>
</evidence>
<dbReference type="Gene3D" id="2.60.120.620">
    <property type="entry name" value="q2cbj1_9rhob like domain"/>
    <property type="match status" value="1"/>
</dbReference>
<dbReference type="GO" id="GO:0016209">
    <property type="term" value="F:antioxidant activity"/>
    <property type="evidence" value="ECO:0007669"/>
    <property type="project" value="InterPro"/>
</dbReference>
<gene>
    <name evidence="9" type="ORF">DES45_101227</name>
</gene>
<evidence type="ECO:0000256" key="3">
    <source>
        <dbReference type="ARBA" id="ARBA00022896"/>
    </source>
</evidence>
<dbReference type="InterPro" id="IPR044862">
    <property type="entry name" value="Pro_4_hyd_alph_FE2OG_OXY"/>
</dbReference>
<organism evidence="9 10">
    <name type="scientific">Microvirga subterranea</name>
    <dbReference type="NCBI Taxonomy" id="186651"/>
    <lineage>
        <taxon>Bacteria</taxon>
        <taxon>Pseudomonadati</taxon>
        <taxon>Pseudomonadota</taxon>
        <taxon>Alphaproteobacteria</taxon>
        <taxon>Hyphomicrobiales</taxon>
        <taxon>Methylobacteriaceae</taxon>
        <taxon>Microvirga</taxon>
    </lineage>
</organism>
<dbReference type="InterPro" id="IPR005123">
    <property type="entry name" value="Oxoglu/Fe-dep_dioxygenase_dom"/>
</dbReference>
<proteinExistence type="predicted"/>
<feature type="domain" description="Fe2OG dioxygenase" evidence="8">
    <location>
        <begin position="258"/>
        <end position="355"/>
    </location>
</feature>
<evidence type="ECO:0000313" key="10">
    <source>
        <dbReference type="Proteomes" id="UP000254925"/>
    </source>
</evidence>
<evidence type="ECO:0000256" key="6">
    <source>
        <dbReference type="ARBA" id="ARBA00023004"/>
    </source>
</evidence>
<dbReference type="Proteomes" id="UP000254925">
    <property type="component" value="Unassembled WGS sequence"/>
</dbReference>
<evidence type="ECO:0000256" key="2">
    <source>
        <dbReference type="ARBA" id="ARBA00022723"/>
    </source>
</evidence>
<dbReference type="Pfam" id="PF13640">
    <property type="entry name" value="2OG-FeII_Oxy_3"/>
    <property type="match status" value="1"/>
</dbReference>
<protein>
    <submittedName>
        <fullName evidence="9">Peroxiredoxin</fullName>
    </submittedName>
</protein>
<dbReference type="Gene3D" id="3.40.30.10">
    <property type="entry name" value="Glutaredoxin"/>
    <property type="match status" value="1"/>
</dbReference>
<dbReference type="GO" id="GO:0031418">
    <property type="term" value="F:L-ascorbic acid binding"/>
    <property type="evidence" value="ECO:0007669"/>
    <property type="project" value="UniProtKB-KW"/>
</dbReference>
<keyword evidence="3" id="KW-0847">Vitamin C</keyword>
<keyword evidence="5" id="KW-0560">Oxidoreductase</keyword>
<keyword evidence="4" id="KW-0223">Dioxygenase</keyword>
<keyword evidence="10" id="KW-1185">Reference proteome</keyword>
<keyword evidence="2" id="KW-0479">Metal-binding</keyword>
<dbReference type="EMBL" id="QQBB01000001">
    <property type="protein sequence ID" value="RDI61967.1"/>
    <property type="molecule type" value="Genomic_DNA"/>
</dbReference>
<dbReference type="GO" id="GO:0005506">
    <property type="term" value="F:iron ion binding"/>
    <property type="evidence" value="ECO:0007669"/>
    <property type="project" value="InterPro"/>
</dbReference>
<evidence type="ECO:0000313" key="9">
    <source>
        <dbReference type="EMBL" id="RDI61967.1"/>
    </source>
</evidence>
<comment type="caution">
    <text evidence="9">The sequence shown here is derived from an EMBL/GenBank/DDBJ whole genome shotgun (WGS) entry which is preliminary data.</text>
</comment>
<keyword evidence="6" id="KW-0408">Iron</keyword>
<dbReference type="OrthoDB" id="255432at2"/>
<dbReference type="InterPro" id="IPR036249">
    <property type="entry name" value="Thioredoxin-like_sf"/>
</dbReference>
<name>A0A370HTY4_9HYPH</name>
<dbReference type="RefSeq" id="WP_114768133.1">
    <property type="nucleotide sequence ID" value="NZ_QQBB01000001.1"/>
</dbReference>
<dbReference type="AlphaFoldDB" id="A0A370HTY4"/>
<accession>A0A370HTY4</accession>
<dbReference type="InterPro" id="IPR006620">
    <property type="entry name" value="Pro_4_hyd_alph"/>
</dbReference>
<dbReference type="PROSITE" id="PS51352">
    <property type="entry name" value="THIOREDOXIN_2"/>
    <property type="match status" value="1"/>
</dbReference>
<dbReference type="Pfam" id="PF00578">
    <property type="entry name" value="AhpC-TSA"/>
    <property type="match status" value="1"/>
</dbReference>
<dbReference type="SMART" id="SM00702">
    <property type="entry name" value="P4Hc"/>
    <property type="match status" value="1"/>
</dbReference>
<evidence type="ECO:0000256" key="1">
    <source>
        <dbReference type="ARBA" id="ARBA00001961"/>
    </source>
</evidence>
<dbReference type="GO" id="GO:0051213">
    <property type="term" value="F:dioxygenase activity"/>
    <property type="evidence" value="ECO:0007669"/>
    <property type="project" value="UniProtKB-KW"/>
</dbReference>
<evidence type="ECO:0000259" key="7">
    <source>
        <dbReference type="PROSITE" id="PS51352"/>
    </source>
</evidence>
<dbReference type="InterPro" id="IPR013766">
    <property type="entry name" value="Thioredoxin_domain"/>
</dbReference>
<sequence>MTAAGQPTYRALAAGDPAPWFHQRSTSNPNYAFDTAAGRYVVLCFFGTASDPAGRAALEALNGPCRSLFDDTNIAVFGVSIDPADEQEGRVRENLPGIRQFWDFDGRISRLYGALPQEAPEGGAPMRRFWMVLNPTLRVRAVFPFREDGSDREEVAAYLRNLPPVERFAGFEVQAPVLIIPDVFEPAFCRHLIGLYEAHGGEESGFMREIDGKTVAVHNPDHKRRKDYTIADENLIRQIQGRIVRRVNPEIEKVHFFRPTRMERYIVSCYAAEDGGHFRAHRDNTTSGTAHRRFAVSINLNADFDGGEVSFPEYGPRSYKAPPGGAVVFSCSLLHAVSKVTAGRRFAFLPFLYDDAAARIREANNAKLGDDVGAYRA</sequence>
<comment type="cofactor">
    <cofactor evidence="1">
        <name>L-ascorbate</name>
        <dbReference type="ChEBI" id="CHEBI:38290"/>
    </cofactor>
</comment>
<dbReference type="PROSITE" id="PS51471">
    <property type="entry name" value="FE2OG_OXY"/>
    <property type="match status" value="1"/>
</dbReference>
<dbReference type="SUPFAM" id="SSF52833">
    <property type="entry name" value="Thioredoxin-like"/>
    <property type="match status" value="1"/>
</dbReference>
<feature type="domain" description="Thioredoxin" evidence="7">
    <location>
        <begin position="12"/>
        <end position="164"/>
    </location>
</feature>